<proteinExistence type="inferred from homology"/>
<gene>
    <name evidence="5" type="ORF">SAMN02745977_02244</name>
</gene>
<dbReference type="AlphaFoldDB" id="A0A1H8K594"/>
<dbReference type="PANTHER" id="PTHR10003">
    <property type="entry name" value="SUPEROXIDE DISMUTASE CU-ZN -RELATED"/>
    <property type="match status" value="1"/>
</dbReference>
<accession>A0A1H8K594</accession>
<evidence type="ECO:0000259" key="4">
    <source>
        <dbReference type="Pfam" id="PF00080"/>
    </source>
</evidence>
<dbReference type="EC" id="1.15.1.1" evidence="2"/>
<dbReference type="Proteomes" id="UP000199531">
    <property type="component" value="Unassembled WGS sequence"/>
</dbReference>
<dbReference type="STRING" id="1121117.SAMN02745977_02244"/>
<dbReference type="SUPFAM" id="SSF49329">
    <property type="entry name" value="Cu,Zn superoxide dismutase-like"/>
    <property type="match status" value="1"/>
</dbReference>
<feature type="domain" description="Superoxide dismutase copper/zinc binding" evidence="4">
    <location>
        <begin position="53"/>
        <end position="181"/>
    </location>
</feature>
<evidence type="ECO:0000313" key="5">
    <source>
        <dbReference type="EMBL" id="SEN87921.1"/>
    </source>
</evidence>
<dbReference type="InterPro" id="IPR036423">
    <property type="entry name" value="SOD-like_Cu/Zn_dom_sf"/>
</dbReference>
<dbReference type="GO" id="GO:0005507">
    <property type="term" value="F:copper ion binding"/>
    <property type="evidence" value="ECO:0007669"/>
    <property type="project" value="InterPro"/>
</dbReference>
<protein>
    <recommendedName>
        <fullName evidence="2">Superoxide dismutase [Cu-Zn]</fullName>
        <ecNumber evidence="2">1.15.1.1</ecNumber>
    </recommendedName>
</protein>
<comment type="catalytic activity">
    <reaction evidence="2">
        <text>2 superoxide + 2 H(+) = H2O2 + O2</text>
        <dbReference type="Rhea" id="RHEA:20696"/>
        <dbReference type="ChEBI" id="CHEBI:15378"/>
        <dbReference type="ChEBI" id="CHEBI:15379"/>
        <dbReference type="ChEBI" id="CHEBI:16240"/>
        <dbReference type="ChEBI" id="CHEBI:18421"/>
        <dbReference type="EC" id="1.15.1.1"/>
    </reaction>
</comment>
<organism evidence="5 6">
    <name type="scientific">Brachymonas denitrificans DSM 15123</name>
    <dbReference type="NCBI Taxonomy" id="1121117"/>
    <lineage>
        <taxon>Bacteria</taxon>
        <taxon>Pseudomonadati</taxon>
        <taxon>Pseudomonadota</taxon>
        <taxon>Betaproteobacteria</taxon>
        <taxon>Burkholderiales</taxon>
        <taxon>Comamonadaceae</taxon>
        <taxon>Brachymonas</taxon>
    </lineage>
</organism>
<dbReference type="PROSITE" id="PS00087">
    <property type="entry name" value="SOD_CU_ZN_1"/>
    <property type="match status" value="1"/>
</dbReference>
<evidence type="ECO:0000256" key="2">
    <source>
        <dbReference type="RuleBase" id="RU000393"/>
    </source>
</evidence>
<dbReference type="InterPro" id="IPR024134">
    <property type="entry name" value="SOD_Cu/Zn_/chaperone"/>
</dbReference>
<sequence>MSKSVIAPALSLLLAAALAGCAANTSKPAAKPAEKKPSGITAQIAPTDASSQVKGDLKFVQRGDAVVVSGVINGLAPKSWHGFHVHEKGSCADKGNAAGGHFNPTAKQHGAHGVGEHHVGDMPPLYADSKGVATVDFTSTSLALSGANSIVGKAVIVHEKDDDVTAQPAGNAGARIGCGIVVSN</sequence>
<reference evidence="5 6" key="1">
    <citation type="submission" date="2016-10" db="EMBL/GenBank/DDBJ databases">
        <authorList>
            <person name="de Groot N.N."/>
        </authorList>
    </citation>
    <scope>NUCLEOTIDE SEQUENCE [LARGE SCALE GENOMIC DNA]</scope>
    <source>
        <strain evidence="5 6">DSM 15123</strain>
    </source>
</reference>
<dbReference type="InterPro" id="IPR001424">
    <property type="entry name" value="SOD_Cu_Zn_dom"/>
</dbReference>
<name>A0A1H8K594_9BURK</name>
<dbReference type="CDD" id="cd00305">
    <property type="entry name" value="Cu-Zn_Superoxide_Dismutase"/>
    <property type="match status" value="1"/>
</dbReference>
<dbReference type="EMBL" id="FOCW01000009">
    <property type="protein sequence ID" value="SEN87921.1"/>
    <property type="molecule type" value="Genomic_DNA"/>
</dbReference>
<keyword evidence="2" id="KW-0479">Metal-binding</keyword>
<comment type="function">
    <text evidence="2">Destroys radicals which are normally produced within the cells and which are toxic to biological systems.</text>
</comment>
<dbReference type="InterPro" id="IPR018152">
    <property type="entry name" value="SOD_Cu/Zn_BS"/>
</dbReference>
<keyword evidence="2" id="KW-0186">Copper</keyword>
<keyword evidence="6" id="KW-1185">Reference proteome</keyword>
<dbReference type="OrthoDB" id="5431326at2"/>
<dbReference type="GO" id="GO:0004784">
    <property type="term" value="F:superoxide dismutase activity"/>
    <property type="evidence" value="ECO:0007669"/>
    <property type="project" value="UniProtKB-EC"/>
</dbReference>
<dbReference type="RefSeq" id="WP_091817974.1">
    <property type="nucleotide sequence ID" value="NZ_FOCW01000009.1"/>
</dbReference>
<evidence type="ECO:0000256" key="1">
    <source>
        <dbReference type="ARBA" id="ARBA00010457"/>
    </source>
</evidence>
<keyword evidence="2" id="KW-0862">Zinc</keyword>
<evidence type="ECO:0000313" key="6">
    <source>
        <dbReference type="Proteomes" id="UP000199531"/>
    </source>
</evidence>
<dbReference type="Pfam" id="PF00080">
    <property type="entry name" value="Sod_Cu"/>
    <property type="match status" value="1"/>
</dbReference>
<comment type="cofactor">
    <cofactor evidence="2">
        <name>Zn(2+)</name>
        <dbReference type="ChEBI" id="CHEBI:29105"/>
    </cofactor>
    <text evidence="2">Binds 1 zinc ion per subunit.</text>
</comment>
<dbReference type="PROSITE" id="PS51257">
    <property type="entry name" value="PROKAR_LIPOPROTEIN"/>
    <property type="match status" value="1"/>
</dbReference>
<dbReference type="Gene3D" id="2.60.40.200">
    <property type="entry name" value="Superoxide dismutase, copper/zinc binding domain"/>
    <property type="match status" value="1"/>
</dbReference>
<comment type="similarity">
    <text evidence="1 2">Belongs to the Cu-Zn superoxide dismutase family.</text>
</comment>
<comment type="cofactor">
    <cofactor evidence="2">
        <name>Cu cation</name>
        <dbReference type="ChEBI" id="CHEBI:23378"/>
    </cofactor>
    <text evidence="2">Binds 1 copper ion per subunit.</text>
</comment>
<dbReference type="PRINTS" id="PR00068">
    <property type="entry name" value="CUZNDISMTASE"/>
</dbReference>
<evidence type="ECO:0000256" key="3">
    <source>
        <dbReference type="SAM" id="SignalP"/>
    </source>
</evidence>
<keyword evidence="3" id="KW-0732">Signal</keyword>
<feature type="signal peptide" evidence="3">
    <location>
        <begin position="1"/>
        <end position="22"/>
    </location>
</feature>
<dbReference type="PROSITE" id="PS00332">
    <property type="entry name" value="SOD_CU_ZN_2"/>
    <property type="match status" value="1"/>
</dbReference>
<keyword evidence="2" id="KW-0560">Oxidoreductase</keyword>
<feature type="chain" id="PRO_5011565376" description="Superoxide dismutase [Cu-Zn]" evidence="3">
    <location>
        <begin position="23"/>
        <end position="184"/>
    </location>
</feature>